<dbReference type="GO" id="GO:0006099">
    <property type="term" value="P:tricarboxylic acid cycle"/>
    <property type="evidence" value="ECO:0007669"/>
    <property type="project" value="TreeGrafter"/>
</dbReference>
<accession>A0A914C5U6</accession>
<dbReference type="AlphaFoldDB" id="A0A914C5U6"/>
<name>A0A914C5U6_9BILA</name>
<dbReference type="PANTHER" id="PTHR11739:SF8">
    <property type="entry name" value="CITRATE SYNTHASE, MITOCHONDRIAL"/>
    <property type="match status" value="1"/>
</dbReference>
<dbReference type="SUPFAM" id="SSF48256">
    <property type="entry name" value="Citrate synthase"/>
    <property type="match status" value="1"/>
</dbReference>
<dbReference type="InterPro" id="IPR002020">
    <property type="entry name" value="Citrate_synthase"/>
</dbReference>
<dbReference type="GO" id="GO:0046912">
    <property type="term" value="F:acyltransferase activity, acyl groups converted into alkyl on transfer"/>
    <property type="evidence" value="ECO:0007669"/>
    <property type="project" value="InterPro"/>
</dbReference>
<organism evidence="1 2">
    <name type="scientific">Acrobeloides nanus</name>
    <dbReference type="NCBI Taxonomy" id="290746"/>
    <lineage>
        <taxon>Eukaryota</taxon>
        <taxon>Metazoa</taxon>
        <taxon>Ecdysozoa</taxon>
        <taxon>Nematoda</taxon>
        <taxon>Chromadorea</taxon>
        <taxon>Rhabditida</taxon>
        <taxon>Tylenchina</taxon>
        <taxon>Cephalobomorpha</taxon>
        <taxon>Cephaloboidea</taxon>
        <taxon>Cephalobidae</taxon>
        <taxon>Acrobeloides</taxon>
    </lineage>
</organism>
<keyword evidence="1" id="KW-1185">Reference proteome</keyword>
<dbReference type="Proteomes" id="UP000887540">
    <property type="component" value="Unplaced"/>
</dbReference>
<dbReference type="GO" id="GO:0005975">
    <property type="term" value="P:carbohydrate metabolic process"/>
    <property type="evidence" value="ECO:0007669"/>
    <property type="project" value="TreeGrafter"/>
</dbReference>
<reference evidence="2" key="1">
    <citation type="submission" date="2022-11" db="UniProtKB">
        <authorList>
            <consortium name="WormBaseParasite"/>
        </authorList>
    </citation>
    <scope>IDENTIFICATION</scope>
</reference>
<protein>
    <submittedName>
        <fullName evidence="2">Citrate synthase</fullName>
    </submittedName>
</protein>
<evidence type="ECO:0000313" key="1">
    <source>
        <dbReference type="Proteomes" id="UP000887540"/>
    </source>
</evidence>
<dbReference type="WBParaSite" id="ACRNAN_Path_374.g1430.t1">
    <property type="protein sequence ID" value="ACRNAN_Path_374.g1430.t1"/>
    <property type="gene ID" value="ACRNAN_Path_374.g1430"/>
</dbReference>
<dbReference type="InterPro" id="IPR016142">
    <property type="entry name" value="Citrate_synth-like_lrg_a-sub"/>
</dbReference>
<proteinExistence type="predicted"/>
<evidence type="ECO:0000313" key="2">
    <source>
        <dbReference type="WBParaSite" id="ACRNAN_Path_374.g1430.t1"/>
    </source>
</evidence>
<sequence>MRSIKGIVAETSVLDPEEGIRFRGYTIPDCEKLLPKAKGGEEPHPEGIWWLLLTGDIPDEKQVAAITME</sequence>
<dbReference type="InterPro" id="IPR036969">
    <property type="entry name" value="Citrate_synthase_sf"/>
</dbReference>
<dbReference type="GO" id="GO:0005759">
    <property type="term" value="C:mitochondrial matrix"/>
    <property type="evidence" value="ECO:0007669"/>
    <property type="project" value="TreeGrafter"/>
</dbReference>
<dbReference type="PANTHER" id="PTHR11739">
    <property type="entry name" value="CITRATE SYNTHASE"/>
    <property type="match status" value="1"/>
</dbReference>
<dbReference type="Gene3D" id="1.10.580.10">
    <property type="entry name" value="Citrate Synthase, domain 1"/>
    <property type="match status" value="1"/>
</dbReference>